<dbReference type="Pfam" id="PF00486">
    <property type="entry name" value="Trans_reg_C"/>
    <property type="match status" value="1"/>
</dbReference>
<dbReference type="SMART" id="SM00862">
    <property type="entry name" value="Trans_reg_C"/>
    <property type="match status" value="1"/>
</dbReference>
<accession>A0A9X1LKK6</accession>
<dbReference type="Proteomes" id="UP001139414">
    <property type="component" value="Unassembled WGS sequence"/>
</dbReference>
<dbReference type="Pfam" id="PF00072">
    <property type="entry name" value="Response_reg"/>
    <property type="match status" value="1"/>
</dbReference>
<gene>
    <name evidence="8" type="ORF">LGQ90_12565</name>
</gene>
<evidence type="ECO:0000256" key="2">
    <source>
        <dbReference type="ARBA" id="ARBA00023012"/>
    </source>
</evidence>
<evidence type="ECO:0000256" key="5">
    <source>
        <dbReference type="PROSITE-ProRule" id="PRU01091"/>
    </source>
</evidence>
<feature type="DNA-binding region" description="OmpR/PhoB-type" evidence="5">
    <location>
        <begin position="135"/>
        <end position="232"/>
    </location>
</feature>
<keyword evidence="2" id="KW-0902">Two-component regulatory system</keyword>
<dbReference type="CDD" id="cd17574">
    <property type="entry name" value="REC_OmpR"/>
    <property type="match status" value="1"/>
</dbReference>
<dbReference type="InterPro" id="IPR036388">
    <property type="entry name" value="WH-like_DNA-bd_sf"/>
</dbReference>
<dbReference type="GO" id="GO:0005829">
    <property type="term" value="C:cytosol"/>
    <property type="evidence" value="ECO:0007669"/>
    <property type="project" value="TreeGrafter"/>
</dbReference>
<dbReference type="InterPro" id="IPR011006">
    <property type="entry name" value="CheY-like_superfamily"/>
</dbReference>
<dbReference type="Gene3D" id="3.40.50.2300">
    <property type="match status" value="1"/>
</dbReference>
<dbReference type="AlphaFoldDB" id="A0A9X1LKK6"/>
<sequence>MLHKRNKILLVEDDDSLGYLLSEYLKIKEFDVEWAQTGTKALSLVEEHAFDLVILDVMMPDIDGFSLAKKLTASYPNLPFIFLTARSLKIDVLKGFSLGAVDYLKKPIDEEELVARIQALLSRLQPHSTESAEQKYLYSIGRYNFNSNKQELVIDNETISLTTRESELLLYLVQNKNNLCSHKDILDLLWGKNDYFNRKSLNVFISHLRKYLNRDPRIKIENFHKKGFVLKINEL</sequence>
<feature type="domain" description="Response regulatory" evidence="6">
    <location>
        <begin position="7"/>
        <end position="121"/>
    </location>
</feature>
<evidence type="ECO:0000313" key="8">
    <source>
        <dbReference type="EMBL" id="MCB7482096.1"/>
    </source>
</evidence>
<dbReference type="InterPro" id="IPR016032">
    <property type="entry name" value="Sig_transdc_resp-reg_C-effctor"/>
</dbReference>
<dbReference type="GO" id="GO:0000976">
    <property type="term" value="F:transcription cis-regulatory region binding"/>
    <property type="evidence" value="ECO:0007669"/>
    <property type="project" value="TreeGrafter"/>
</dbReference>
<evidence type="ECO:0000256" key="3">
    <source>
        <dbReference type="ARBA" id="ARBA00023125"/>
    </source>
</evidence>
<dbReference type="CDD" id="cd00383">
    <property type="entry name" value="trans_reg_C"/>
    <property type="match status" value="1"/>
</dbReference>
<organism evidence="8 9">
    <name type="scientific">Christiangramia sediminis</name>
    <dbReference type="NCBI Taxonomy" id="2881336"/>
    <lineage>
        <taxon>Bacteria</taxon>
        <taxon>Pseudomonadati</taxon>
        <taxon>Bacteroidota</taxon>
        <taxon>Flavobacteriia</taxon>
        <taxon>Flavobacteriales</taxon>
        <taxon>Flavobacteriaceae</taxon>
        <taxon>Christiangramia</taxon>
    </lineage>
</organism>
<dbReference type="SUPFAM" id="SSF46894">
    <property type="entry name" value="C-terminal effector domain of the bipartite response regulators"/>
    <property type="match status" value="1"/>
</dbReference>
<proteinExistence type="predicted"/>
<dbReference type="InterPro" id="IPR001789">
    <property type="entry name" value="Sig_transdc_resp-reg_receiver"/>
</dbReference>
<keyword evidence="1 4" id="KW-0597">Phosphoprotein</keyword>
<dbReference type="SMART" id="SM00448">
    <property type="entry name" value="REC"/>
    <property type="match status" value="1"/>
</dbReference>
<feature type="modified residue" description="4-aspartylphosphate" evidence="4">
    <location>
        <position position="56"/>
    </location>
</feature>
<dbReference type="EMBL" id="JAJBZG010000005">
    <property type="protein sequence ID" value="MCB7482096.1"/>
    <property type="molecule type" value="Genomic_DNA"/>
</dbReference>
<dbReference type="PANTHER" id="PTHR48111:SF40">
    <property type="entry name" value="PHOSPHATE REGULON TRANSCRIPTIONAL REGULATORY PROTEIN PHOB"/>
    <property type="match status" value="1"/>
</dbReference>
<evidence type="ECO:0000259" key="7">
    <source>
        <dbReference type="PROSITE" id="PS51755"/>
    </source>
</evidence>
<evidence type="ECO:0000259" key="6">
    <source>
        <dbReference type="PROSITE" id="PS50110"/>
    </source>
</evidence>
<evidence type="ECO:0000256" key="4">
    <source>
        <dbReference type="PROSITE-ProRule" id="PRU00169"/>
    </source>
</evidence>
<dbReference type="PROSITE" id="PS50110">
    <property type="entry name" value="RESPONSE_REGULATORY"/>
    <property type="match status" value="1"/>
</dbReference>
<dbReference type="PROSITE" id="PS51755">
    <property type="entry name" value="OMPR_PHOB"/>
    <property type="match status" value="1"/>
</dbReference>
<keyword evidence="9" id="KW-1185">Reference proteome</keyword>
<evidence type="ECO:0000313" key="9">
    <source>
        <dbReference type="Proteomes" id="UP001139414"/>
    </source>
</evidence>
<dbReference type="GO" id="GO:0000156">
    <property type="term" value="F:phosphorelay response regulator activity"/>
    <property type="evidence" value="ECO:0007669"/>
    <property type="project" value="TreeGrafter"/>
</dbReference>
<reference evidence="8" key="1">
    <citation type="submission" date="2021-10" db="EMBL/GenBank/DDBJ databases">
        <title>Gramella sp. ASW11-100T, isolated from marine sediment.</title>
        <authorList>
            <person name="Xia C."/>
        </authorList>
    </citation>
    <scope>NUCLEOTIDE SEQUENCE</scope>
    <source>
        <strain evidence="8">ASW11-100</strain>
    </source>
</reference>
<dbReference type="PANTHER" id="PTHR48111">
    <property type="entry name" value="REGULATOR OF RPOS"/>
    <property type="match status" value="1"/>
</dbReference>
<dbReference type="GO" id="GO:0032993">
    <property type="term" value="C:protein-DNA complex"/>
    <property type="evidence" value="ECO:0007669"/>
    <property type="project" value="TreeGrafter"/>
</dbReference>
<dbReference type="Gene3D" id="1.10.10.10">
    <property type="entry name" value="Winged helix-like DNA-binding domain superfamily/Winged helix DNA-binding domain"/>
    <property type="match status" value="1"/>
</dbReference>
<evidence type="ECO:0000256" key="1">
    <source>
        <dbReference type="ARBA" id="ARBA00022553"/>
    </source>
</evidence>
<name>A0A9X1LKK6_9FLAO</name>
<keyword evidence="3 5" id="KW-0238">DNA-binding</keyword>
<dbReference type="SUPFAM" id="SSF52172">
    <property type="entry name" value="CheY-like"/>
    <property type="match status" value="1"/>
</dbReference>
<feature type="domain" description="OmpR/PhoB-type" evidence="7">
    <location>
        <begin position="135"/>
        <end position="232"/>
    </location>
</feature>
<dbReference type="InterPro" id="IPR001867">
    <property type="entry name" value="OmpR/PhoB-type_DNA-bd"/>
</dbReference>
<protein>
    <submittedName>
        <fullName evidence="8">Response regulator transcription factor</fullName>
    </submittedName>
</protein>
<dbReference type="GO" id="GO:0006355">
    <property type="term" value="P:regulation of DNA-templated transcription"/>
    <property type="evidence" value="ECO:0007669"/>
    <property type="project" value="InterPro"/>
</dbReference>
<dbReference type="InterPro" id="IPR039420">
    <property type="entry name" value="WalR-like"/>
</dbReference>
<dbReference type="RefSeq" id="WP_229341525.1">
    <property type="nucleotide sequence ID" value="NZ_JAJBZG010000005.1"/>
</dbReference>
<comment type="caution">
    <text evidence="8">The sequence shown here is derived from an EMBL/GenBank/DDBJ whole genome shotgun (WGS) entry which is preliminary data.</text>
</comment>